<comment type="caution">
    <text evidence="2">The sequence shown here is derived from an EMBL/GenBank/DDBJ whole genome shotgun (WGS) entry which is preliminary data.</text>
</comment>
<evidence type="ECO:0000313" key="2">
    <source>
        <dbReference type="EMBL" id="RJG49943.1"/>
    </source>
</evidence>
<accession>A0A418YHU9</accession>
<dbReference type="InterPro" id="IPR038139">
    <property type="entry name" value="NlpE_C_sf"/>
</dbReference>
<dbReference type="AlphaFoldDB" id="A0A418YHU9"/>
<proteinExistence type="predicted"/>
<dbReference type="Gene3D" id="2.40.50.540">
    <property type="match status" value="1"/>
</dbReference>
<organism evidence="2 3">
    <name type="scientific">Motilimonas pumila</name>
    <dbReference type="NCBI Taxonomy" id="2303987"/>
    <lineage>
        <taxon>Bacteria</taxon>
        <taxon>Pseudomonadati</taxon>
        <taxon>Pseudomonadota</taxon>
        <taxon>Gammaproteobacteria</taxon>
        <taxon>Alteromonadales</taxon>
        <taxon>Alteromonadales genera incertae sedis</taxon>
        <taxon>Motilimonas</taxon>
    </lineage>
</organism>
<dbReference type="OrthoDB" id="5348860at2"/>
<sequence length="513" mass="57056">MKQVLLSLITLPLIWSCSSQSPTPPPATEVKSASGEVITLTPFSQVLETNFRGQLVMGDGEAWFTPCGFDNGFKLQFDPSLEMIYNKVSPTAYEPAYVEFAGEIVPSTNQQEATLRVDRVHHMALSKTSPQCEKAVTGFHFKARGVNPFWKALVSGQTLTFSTQSSSQNYKVNLSKFETTQRNTIRAENDNGFILTLNLRPGDCFSGNGNVYWGYQAKADAAWGKYQGCAEPAWPEVDTTVIGHYMGTPPGHSHEKFELHLSDDYSASLITQNHHNVIKESGFWKSNNPTEVSIFLTRSGDESIAKEITFKRRGLALFAEQMNKSGIVTKFAKEEIRLDKMTAGGEEFLVPLKPPTTTQRALTPEAVGPTGLDREIQAAVSQYFRYHRTNPNNTKFSAVKYDLNGDGIDDALVQLNWCSKQGCVLLVMEGTGKGYEFVSRTENVASPLYVLSTADHSWLQLQTKVSKQWKTLYYNGVSYPDNTLSLRREASVDTSTGVVLFPQGRPTKWYAIP</sequence>
<name>A0A418YHU9_9GAMM</name>
<feature type="chain" id="PRO_5019132322" evidence="1">
    <location>
        <begin position="22"/>
        <end position="513"/>
    </location>
</feature>
<reference evidence="2 3" key="2">
    <citation type="submission" date="2019-01" db="EMBL/GenBank/DDBJ databases">
        <title>Motilimonas pumilus sp. nov., isolated from the gut of sea cucumber (Apostichopus japonicus).</title>
        <authorList>
            <person name="Wang F.-Q."/>
            <person name="Ren L.-H."/>
            <person name="Lin Y.-W."/>
            <person name="Sun G.-H."/>
            <person name="Du Z.-J."/>
            <person name="Zhao J.-X."/>
            <person name="Liu X.-J."/>
            <person name="Liu L.-J."/>
        </authorList>
    </citation>
    <scope>NUCLEOTIDE SEQUENCE [LARGE SCALE GENOMIC DNA]</scope>
    <source>
        <strain evidence="2 3">PLHSC7-2</strain>
    </source>
</reference>
<keyword evidence="1" id="KW-0732">Signal</keyword>
<keyword evidence="3" id="KW-1185">Reference proteome</keyword>
<dbReference type="EMBL" id="QZCH01000003">
    <property type="protein sequence ID" value="RJG49943.1"/>
    <property type="molecule type" value="Genomic_DNA"/>
</dbReference>
<gene>
    <name evidence="2" type="ORF">D1Z90_04680</name>
</gene>
<dbReference type="RefSeq" id="WP_119909589.1">
    <property type="nucleotide sequence ID" value="NZ_QZCH01000003.1"/>
</dbReference>
<dbReference type="Proteomes" id="UP000283255">
    <property type="component" value="Unassembled WGS sequence"/>
</dbReference>
<evidence type="ECO:0000313" key="3">
    <source>
        <dbReference type="Proteomes" id="UP000283255"/>
    </source>
</evidence>
<protein>
    <submittedName>
        <fullName evidence="2">Uncharacterized protein</fullName>
    </submittedName>
</protein>
<feature type="signal peptide" evidence="1">
    <location>
        <begin position="1"/>
        <end position="21"/>
    </location>
</feature>
<evidence type="ECO:0000256" key="1">
    <source>
        <dbReference type="SAM" id="SignalP"/>
    </source>
</evidence>
<reference evidence="2 3" key="1">
    <citation type="submission" date="2018-09" db="EMBL/GenBank/DDBJ databases">
        <authorList>
            <person name="Wang F."/>
        </authorList>
    </citation>
    <scope>NUCLEOTIDE SEQUENCE [LARGE SCALE GENOMIC DNA]</scope>
    <source>
        <strain evidence="2 3">PLHSC7-2</strain>
    </source>
</reference>